<reference evidence="1 2" key="1">
    <citation type="journal article" date="2019" name="Commun. Biol.">
        <title>The bagworm genome reveals a unique fibroin gene that provides high tensile strength.</title>
        <authorList>
            <person name="Kono N."/>
            <person name="Nakamura H."/>
            <person name="Ohtoshi R."/>
            <person name="Tomita M."/>
            <person name="Numata K."/>
            <person name="Arakawa K."/>
        </authorList>
    </citation>
    <scope>NUCLEOTIDE SEQUENCE [LARGE SCALE GENOMIC DNA]</scope>
</reference>
<dbReference type="AlphaFoldDB" id="A0A4C2AGJ1"/>
<comment type="caution">
    <text evidence="1">The sequence shown here is derived from an EMBL/GenBank/DDBJ whole genome shotgun (WGS) entry which is preliminary data.</text>
</comment>
<name>A0A4C2AGJ1_EUMVA</name>
<proteinExistence type="predicted"/>
<keyword evidence="2" id="KW-1185">Reference proteome</keyword>
<evidence type="ECO:0000313" key="1">
    <source>
        <dbReference type="EMBL" id="GBP98373.1"/>
    </source>
</evidence>
<protein>
    <submittedName>
        <fullName evidence="1">Uncharacterized protein</fullName>
    </submittedName>
</protein>
<evidence type="ECO:0000313" key="2">
    <source>
        <dbReference type="Proteomes" id="UP000299102"/>
    </source>
</evidence>
<accession>A0A4C2AGJ1</accession>
<organism evidence="1 2">
    <name type="scientific">Eumeta variegata</name>
    <name type="common">Bagworm moth</name>
    <name type="synonym">Eumeta japonica</name>
    <dbReference type="NCBI Taxonomy" id="151549"/>
    <lineage>
        <taxon>Eukaryota</taxon>
        <taxon>Metazoa</taxon>
        <taxon>Ecdysozoa</taxon>
        <taxon>Arthropoda</taxon>
        <taxon>Hexapoda</taxon>
        <taxon>Insecta</taxon>
        <taxon>Pterygota</taxon>
        <taxon>Neoptera</taxon>
        <taxon>Endopterygota</taxon>
        <taxon>Lepidoptera</taxon>
        <taxon>Glossata</taxon>
        <taxon>Ditrysia</taxon>
        <taxon>Tineoidea</taxon>
        <taxon>Psychidae</taxon>
        <taxon>Oiketicinae</taxon>
        <taxon>Eumeta</taxon>
    </lineage>
</organism>
<gene>
    <name evidence="1" type="ORF">EVAR_98414_1</name>
</gene>
<dbReference type="Proteomes" id="UP000299102">
    <property type="component" value="Unassembled WGS sequence"/>
</dbReference>
<sequence length="83" mass="9129">MNSLSLSGACSQKCLFDFGFCYESREMNAERGDCDSPISYVEYITRRVPTSRAGMRGVAQHALRAGMADVQFPWASVAPAMVE</sequence>
<dbReference type="EMBL" id="BGZK01003130">
    <property type="protein sequence ID" value="GBP98373.1"/>
    <property type="molecule type" value="Genomic_DNA"/>
</dbReference>